<dbReference type="NCBIfam" id="TIGR00341">
    <property type="entry name" value="TIGR00341 family protein"/>
    <property type="match status" value="1"/>
</dbReference>
<keyword evidence="1" id="KW-0472">Membrane</keyword>
<dbReference type="EMBL" id="VTAW01000035">
    <property type="protein sequence ID" value="TYT60600.1"/>
    <property type="molecule type" value="Genomic_DNA"/>
</dbReference>
<evidence type="ECO:0000313" key="3">
    <source>
        <dbReference type="Proteomes" id="UP000324104"/>
    </source>
</evidence>
<feature type="transmembrane region" description="Helical" evidence="1">
    <location>
        <begin position="116"/>
        <end position="134"/>
    </location>
</feature>
<evidence type="ECO:0000256" key="1">
    <source>
        <dbReference type="SAM" id="Phobius"/>
    </source>
</evidence>
<dbReference type="Pfam" id="PF04087">
    <property type="entry name" value="DUF389"/>
    <property type="match status" value="1"/>
</dbReference>
<keyword evidence="3" id="KW-1185">Reference proteome</keyword>
<reference evidence="2 3" key="1">
    <citation type="submission" date="2019-08" db="EMBL/GenBank/DDBJ databases">
        <title>Archaea genome.</title>
        <authorList>
            <person name="Kajale S."/>
            <person name="Shouche Y."/>
            <person name="Deshpande N."/>
            <person name="Sharma A."/>
        </authorList>
    </citation>
    <scope>NUCLEOTIDE SEQUENCE [LARGE SCALE GENOMIC DNA]</scope>
    <source>
        <strain evidence="2 3">ESP3B_9</strain>
    </source>
</reference>
<keyword evidence="1" id="KW-0812">Transmembrane</keyword>
<feature type="transmembrane region" description="Helical" evidence="1">
    <location>
        <begin position="140"/>
        <end position="162"/>
    </location>
</feature>
<protein>
    <submittedName>
        <fullName evidence="2">TIGR00341 family protein</fullName>
    </submittedName>
</protein>
<feature type="transmembrane region" description="Helical" evidence="1">
    <location>
        <begin position="243"/>
        <end position="266"/>
    </location>
</feature>
<dbReference type="AlphaFoldDB" id="A0A5D5AMA9"/>
<name>A0A5D5AMA9_9EURY</name>
<dbReference type="InterPro" id="IPR005240">
    <property type="entry name" value="DUF389"/>
</dbReference>
<feature type="transmembrane region" description="Helical" evidence="1">
    <location>
        <begin position="219"/>
        <end position="236"/>
    </location>
</feature>
<feature type="transmembrane region" description="Helical" evidence="1">
    <location>
        <begin position="317"/>
        <end position="338"/>
    </location>
</feature>
<gene>
    <name evidence="2" type="ORF">FYC77_17840</name>
</gene>
<feature type="transmembrane region" description="Helical" evidence="1">
    <location>
        <begin position="174"/>
        <end position="193"/>
    </location>
</feature>
<dbReference type="PANTHER" id="PTHR20992">
    <property type="entry name" value="AT15442P-RELATED"/>
    <property type="match status" value="1"/>
</dbReference>
<proteinExistence type="predicted"/>
<feature type="transmembrane region" description="Helical" evidence="1">
    <location>
        <begin position="272"/>
        <end position="296"/>
    </location>
</feature>
<comment type="caution">
    <text evidence="2">The sequence shown here is derived from an EMBL/GenBank/DDBJ whole genome shotgun (WGS) entry which is preliminary data.</text>
</comment>
<organism evidence="2 3">
    <name type="scientific">Natrialba swarupiae</name>
    <dbReference type="NCBI Taxonomy" id="2448032"/>
    <lineage>
        <taxon>Archaea</taxon>
        <taxon>Methanobacteriati</taxon>
        <taxon>Methanobacteriota</taxon>
        <taxon>Stenosarchaea group</taxon>
        <taxon>Halobacteria</taxon>
        <taxon>Halobacteriales</taxon>
        <taxon>Natrialbaceae</taxon>
        <taxon>Natrialba</taxon>
    </lineage>
</organism>
<sequence>MRYIEITIPDGQRRAVLDVLEAEGVDYIVSDEVGRQEHDAAVRFPLPTRAVEGVLDRLSEADLSGARVVVIDAETVVSEEFDELRERHSHGGTRGERTSRQVLETKADELTPAFRIYVVMLLISAVVATSGLLADSPAVVVGSMVIAPLLGPALAASVGIVTGNDGLRSTGFRYQLVGVAVVVAASIGLAWLARLAGFEPGGVDIVVVAELQERVSPNLFSLAVALGAGVAGILSLTRGFSEAIVGVMIAAALIPPAAAVGITTAWGMWGAAFGAFVLVVVNVLSINLAALVTLWVAGYRPQGLFEVSPTRRQTATYLAVFAVALLVLAAPLGAITLIEFQTTQVASAADEEVEAVLAEPRYDHLEAESVEVVLDDDYPFRSIDRVVVTVRSDELAPDPALGELIFDAVAADVDDPPIVEVRYAVADERYPVDWEETDDREWLAGQEGNERLDRQYVQVVEP</sequence>
<keyword evidence="1" id="KW-1133">Transmembrane helix</keyword>
<dbReference type="RefSeq" id="WP_149082853.1">
    <property type="nucleotide sequence ID" value="NZ_VTAW01000035.1"/>
</dbReference>
<accession>A0A5D5AMA9</accession>
<dbReference type="Proteomes" id="UP000324104">
    <property type="component" value="Unassembled WGS sequence"/>
</dbReference>
<evidence type="ECO:0000313" key="2">
    <source>
        <dbReference type="EMBL" id="TYT60600.1"/>
    </source>
</evidence>
<dbReference type="PANTHER" id="PTHR20992:SF9">
    <property type="entry name" value="AT15442P-RELATED"/>
    <property type="match status" value="1"/>
</dbReference>